<evidence type="ECO:0000259" key="11">
    <source>
        <dbReference type="Pfam" id="PF08669"/>
    </source>
</evidence>
<feature type="domain" description="Aminomethyltransferase C-terminal" evidence="11">
    <location>
        <begin position="333"/>
        <end position="414"/>
    </location>
</feature>
<dbReference type="Pfam" id="PF08669">
    <property type="entry name" value="GCV_T_C"/>
    <property type="match status" value="1"/>
</dbReference>
<feature type="region of interest" description="Disordered" evidence="9">
    <location>
        <begin position="1"/>
        <end position="31"/>
    </location>
</feature>
<dbReference type="InterPro" id="IPR006223">
    <property type="entry name" value="GcvT"/>
</dbReference>
<accession>A0A1I0XXI7</accession>
<dbReference type="InterPro" id="IPR029043">
    <property type="entry name" value="GcvT/YgfZ_C"/>
</dbReference>
<keyword evidence="13" id="KW-1185">Reference proteome</keyword>
<dbReference type="InterPro" id="IPR028896">
    <property type="entry name" value="GcvT/YgfZ/DmdA"/>
</dbReference>
<protein>
    <recommendedName>
        <fullName evidence="2 7">Aminomethyltransferase</fullName>
        <ecNumber evidence="2 7">2.1.2.10</ecNumber>
    </recommendedName>
    <alternativeName>
        <fullName evidence="5 7">Glycine cleavage system T protein</fullName>
    </alternativeName>
</protein>
<evidence type="ECO:0000256" key="1">
    <source>
        <dbReference type="ARBA" id="ARBA00008609"/>
    </source>
</evidence>
<evidence type="ECO:0000259" key="10">
    <source>
        <dbReference type="Pfam" id="PF01571"/>
    </source>
</evidence>
<keyword evidence="3 7" id="KW-0032">Aminotransferase</keyword>
<dbReference type="PIRSF" id="PIRSF006487">
    <property type="entry name" value="GcvT"/>
    <property type="match status" value="1"/>
</dbReference>
<evidence type="ECO:0000256" key="6">
    <source>
        <dbReference type="ARBA" id="ARBA00047665"/>
    </source>
</evidence>
<comment type="function">
    <text evidence="7">The glycine cleavage system catalyzes the degradation of glycine.</text>
</comment>
<evidence type="ECO:0000256" key="3">
    <source>
        <dbReference type="ARBA" id="ARBA00022576"/>
    </source>
</evidence>
<proteinExistence type="inferred from homology"/>
<feature type="binding site" evidence="8">
    <location>
        <position position="240"/>
    </location>
    <ligand>
        <name>substrate</name>
    </ligand>
</feature>
<dbReference type="InterPro" id="IPR022903">
    <property type="entry name" value="GcvT_bac"/>
</dbReference>
<dbReference type="GO" id="GO:0005829">
    <property type="term" value="C:cytosol"/>
    <property type="evidence" value="ECO:0007669"/>
    <property type="project" value="TreeGrafter"/>
</dbReference>
<dbReference type="InterPro" id="IPR013977">
    <property type="entry name" value="GcvT_C"/>
</dbReference>
<evidence type="ECO:0000256" key="7">
    <source>
        <dbReference type="HAMAP-Rule" id="MF_00259"/>
    </source>
</evidence>
<dbReference type="GO" id="GO:0008483">
    <property type="term" value="F:transaminase activity"/>
    <property type="evidence" value="ECO:0007669"/>
    <property type="project" value="UniProtKB-KW"/>
</dbReference>
<dbReference type="GO" id="GO:0004047">
    <property type="term" value="F:aminomethyltransferase activity"/>
    <property type="evidence" value="ECO:0007669"/>
    <property type="project" value="UniProtKB-UniRule"/>
</dbReference>
<dbReference type="Pfam" id="PF01571">
    <property type="entry name" value="GCV_T"/>
    <property type="match status" value="1"/>
</dbReference>
<dbReference type="SUPFAM" id="SSF101790">
    <property type="entry name" value="Aminomethyltransferase beta-barrel domain"/>
    <property type="match status" value="1"/>
</dbReference>
<name>A0A1I0XXI7_9CELL</name>
<dbReference type="EMBL" id="FOKA01000006">
    <property type="protein sequence ID" value="SFB05010.1"/>
    <property type="molecule type" value="Genomic_DNA"/>
</dbReference>
<evidence type="ECO:0000256" key="4">
    <source>
        <dbReference type="ARBA" id="ARBA00022679"/>
    </source>
</evidence>
<dbReference type="InterPro" id="IPR027266">
    <property type="entry name" value="TrmE/GcvT-like"/>
</dbReference>
<dbReference type="HAMAP" id="MF_00259">
    <property type="entry name" value="GcvT"/>
    <property type="match status" value="1"/>
</dbReference>
<dbReference type="GO" id="GO:0019464">
    <property type="term" value="P:glycine decarboxylation via glycine cleavage system"/>
    <property type="evidence" value="ECO:0007669"/>
    <property type="project" value="UniProtKB-UniRule"/>
</dbReference>
<dbReference type="GO" id="GO:0032259">
    <property type="term" value="P:methylation"/>
    <property type="evidence" value="ECO:0007669"/>
    <property type="project" value="UniProtKB-KW"/>
</dbReference>
<reference evidence="13" key="1">
    <citation type="submission" date="2016-10" db="EMBL/GenBank/DDBJ databases">
        <authorList>
            <person name="Varghese N."/>
            <person name="Submissions S."/>
        </authorList>
    </citation>
    <scope>NUCLEOTIDE SEQUENCE [LARGE SCALE GENOMIC DNA]</scope>
    <source>
        <strain evidence="13">CGMCC 4.6945</strain>
    </source>
</reference>
<keyword evidence="12" id="KW-0489">Methyltransferase</keyword>
<dbReference type="AlphaFoldDB" id="A0A1I0XXI7"/>
<comment type="subunit">
    <text evidence="7">The glycine cleavage system is composed of four proteins: P, T, L and H.</text>
</comment>
<dbReference type="PANTHER" id="PTHR43757">
    <property type="entry name" value="AMINOMETHYLTRANSFERASE"/>
    <property type="match status" value="1"/>
</dbReference>
<dbReference type="EC" id="2.1.2.10" evidence="2 7"/>
<dbReference type="Gene3D" id="2.40.30.110">
    <property type="entry name" value="Aminomethyltransferase beta-barrel domains"/>
    <property type="match status" value="1"/>
</dbReference>
<dbReference type="Gene3D" id="3.30.1360.120">
    <property type="entry name" value="Probable tRNA modification gtpase trme, domain 1"/>
    <property type="match status" value="1"/>
</dbReference>
<dbReference type="GO" id="GO:0008168">
    <property type="term" value="F:methyltransferase activity"/>
    <property type="evidence" value="ECO:0007669"/>
    <property type="project" value="UniProtKB-KW"/>
</dbReference>
<comment type="similarity">
    <text evidence="1 7">Belongs to the GcvT family.</text>
</comment>
<feature type="domain" description="GCVT N-terminal" evidence="10">
    <location>
        <begin position="31"/>
        <end position="307"/>
    </location>
</feature>
<comment type="catalytic activity">
    <reaction evidence="6 7">
        <text>N(6)-[(R)-S(8)-aminomethyldihydrolipoyl]-L-lysyl-[protein] + (6S)-5,6,7,8-tetrahydrofolate = N(6)-[(R)-dihydrolipoyl]-L-lysyl-[protein] + (6R)-5,10-methylene-5,6,7,8-tetrahydrofolate + NH4(+)</text>
        <dbReference type="Rhea" id="RHEA:16945"/>
        <dbReference type="Rhea" id="RHEA-COMP:10475"/>
        <dbReference type="Rhea" id="RHEA-COMP:10492"/>
        <dbReference type="ChEBI" id="CHEBI:15636"/>
        <dbReference type="ChEBI" id="CHEBI:28938"/>
        <dbReference type="ChEBI" id="CHEBI:57453"/>
        <dbReference type="ChEBI" id="CHEBI:83100"/>
        <dbReference type="ChEBI" id="CHEBI:83143"/>
        <dbReference type="EC" id="2.1.2.10"/>
    </reaction>
</comment>
<dbReference type="FunFam" id="2.40.30.110:FF:000003">
    <property type="entry name" value="Aminomethyltransferase"/>
    <property type="match status" value="1"/>
</dbReference>
<dbReference type="STRING" id="988821.SAMN05421867_1065"/>
<dbReference type="SUPFAM" id="SSF103025">
    <property type="entry name" value="Folate-binding domain"/>
    <property type="match status" value="1"/>
</dbReference>
<dbReference type="NCBIfam" id="NF001567">
    <property type="entry name" value="PRK00389.1"/>
    <property type="match status" value="1"/>
</dbReference>
<sequence length="418" mass="42965">MSGDVTVGTTTDATTGTPTGTTTDSTRRSPLHDEHVALGGTLVPFAGWTMPLRYTSDLAEHTAVRTAAGLFDLSHMGEIVVEGPGAGAFLDRALVGALSALRVLGARYTMLCREDGGVLDDLVVYRTGDEAYLVVANAANHEVVLAALRERAAAAAGVVGEVRVEDRSAATALVAVQGPRALDVLVALPGLVLAAGPDGSVTDLPTGLAVLKYYACLPAAVDGRPVLLARTGYTGEDGFELFCDAADAPALWRALLAVGTPLGLVPAGLAARDSLRLEAGMPLYGHELDTTTTPFEAGLGRVVRLDKVDAAGEPVPFVGREALAARAGSAPARVLVGLEGLGRRAAREGYPVLASAAADAPRVGTVTSGAPSPTLGRPVAMAYVTPELSAPGTELAVDVRGRPEPVRVVALPFYRRAR</sequence>
<dbReference type="FunFam" id="3.30.70.1400:FF:000001">
    <property type="entry name" value="Aminomethyltransferase"/>
    <property type="match status" value="1"/>
</dbReference>
<dbReference type="GO" id="GO:0005960">
    <property type="term" value="C:glycine cleavage complex"/>
    <property type="evidence" value="ECO:0007669"/>
    <property type="project" value="InterPro"/>
</dbReference>
<organism evidence="12 13">
    <name type="scientific">Cellulomonas marina</name>
    <dbReference type="NCBI Taxonomy" id="988821"/>
    <lineage>
        <taxon>Bacteria</taxon>
        <taxon>Bacillati</taxon>
        <taxon>Actinomycetota</taxon>
        <taxon>Actinomycetes</taxon>
        <taxon>Micrococcales</taxon>
        <taxon>Cellulomonadaceae</taxon>
        <taxon>Cellulomonas</taxon>
    </lineage>
</organism>
<dbReference type="NCBIfam" id="TIGR00528">
    <property type="entry name" value="gcvT"/>
    <property type="match status" value="1"/>
</dbReference>
<evidence type="ECO:0000313" key="13">
    <source>
        <dbReference type="Proteomes" id="UP000199012"/>
    </source>
</evidence>
<evidence type="ECO:0000313" key="12">
    <source>
        <dbReference type="EMBL" id="SFB05010.1"/>
    </source>
</evidence>
<evidence type="ECO:0000256" key="5">
    <source>
        <dbReference type="ARBA" id="ARBA00031395"/>
    </source>
</evidence>
<feature type="compositionally biased region" description="Low complexity" evidence="9">
    <location>
        <begin position="1"/>
        <end position="24"/>
    </location>
</feature>
<dbReference type="Gene3D" id="3.30.70.1400">
    <property type="entry name" value="Aminomethyltransferase beta-barrel domains"/>
    <property type="match status" value="1"/>
</dbReference>
<evidence type="ECO:0000256" key="8">
    <source>
        <dbReference type="PIRSR" id="PIRSR006487-1"/>
    </source>
</evidence>
<dbReference type="InterPro" id="IPR006222">
    <property type="entry name" value="GCVT_N"/>
</dbReference>
<dbReference type="Gene3D" id="4.10.1250.10">
    <property type="entry name" value="Aminomethyltransferase fragment"/>
    <property type="match status" value="1"/>
</dbReference>
<dbReference type="PANTHER" id="PTHR43757:SF2">
    <property type="entry name" value="AMINOMETHYLTRANSFERASE, MITOCHONDRIAL"/>
    <property type="match status" value="1"/>
</dbReference>
<keyword evidence="4 7" id="KW-0808">Transferase</keyword>
<dbReference type="FunFam" id="4.10.1250.10:FF:000001">
    <property type="entry name" value="Aminomethyltransferase"/>
    <property type="match status" value="1"/>
</dbReference>
<evidence type="ECO:0000256" key="9">
    <source>
        <dbReference type="SAM" id="MobiDB-lite"/>
    </source>
</evidence>
<gene>
    <name evidence="7" type="primary">gcvT</name>
    <name evidence="12" type="ORF">SAMN05421867_1065</name>
</gene>
<evidence type="ECO:0000256" key="2">
    <source>
        <dbReference type="ARBA" id="ARBA00012616"/>
    </source>
</evidence>
<dbReference type="Proteomes" id="UP000199012">
    <property type="component" value="Unassembled WGS sequence"/>
</dbReference>